<sequence>MPTLVTLPTELVLVIASHLRNIEDFLSLLSACCRLYRVLSEETSPHTILRLLAASAPTFASPHPHFLVAALARQISTWTLSQPSTRVPLLRDAFCGGIDSLYEFCLQHAPHGLSLEDIRRLHSVRFSIINPLSEAIDGMAGRKWATTEDFWDGGVSEPATLMAEADRAAMQIIIYGELFGSTFDHLLEKGPAGSEGEVFTIEDRLEFVKYCIPDPCCRSWSTLVVKPVGPYSPSRADGNIPEDQLVLQHLLTCRRWRRMWRAAMAKVDNDLFLVGREHEPKAHHWTDYYSWVDEEGQNDLPGLAKERWREKLYRDALVYQGIEGMQLVTAPKEKVDTKVLEKARWIRSKIANLDHPFDTVIFGPRSKIEISIAPDLSQETWLCMRGGRWRANE</sequence>
<protein>
    <recommendedName>
        <fullName evidence="3">F-box domain-containing protein</fullName>
    </recommendedName>
</protein>
<evidence type="ECO:0000313" key="1">
    <source>
        <dbReference type="EMBL" id="KAB8075123.1"/>
    </source>
</evidence>
<organism evidence="1 2">
    <name type="scientific">Aspergillus leporis</name>
    <dbReference type="NCBI Taxonomy" id="41062"/>
    <lineage>
        <taxon>Eukaryota</taxon>
        <taxon>Fungi</taxon>
        <taxon>Dikarya</taxon>
        <taxon>Ascomycota</taxon>
        <taxon>Pezizomycotina</taxon>
        <taxon>Eurotiomycetes</taxon>
        <taxon>Eurotiomycetidae</taxon>
        <taxon>Eurotiales</taxon>
        <taxon>Aspergillaceae</taxon>
        <taxon>Aspergillus</taxon>
        <taxon>Aspergillus subgen. Circumdati</taxon>
    </lineage>
</organism>
<evidence type="ECO:0000313" key="2">
    <source>
        <dbReference type="Proteomes" id="UP000326565"/>
    </source>
</evidence>
<proteinExistence type="predicted"/>
<keyword evidence="2" id="KW-1185">Reference proteome</keyword>
<evidence type="ECO:0008006" key="3">
    <source>
        <dbReference type="Google" id="ProtNLM"/>
    </source>
</evidence>
<dbReference type="EMBL" id="ML732199">
    <property type="protein sequence ID" value="KAB8075123.1"/>
    <property type="molecule type" value="Genomic_DNA"/>
</dbReference>
<reference evidence="1 2" key="1">
    <citation type="submission" date="2019-04" db="EMBL/GenBank/DDBJ databases">
        <title>Friends and foes A comparative genomics study of 23 Aspergillus species from section Flavi.</title>
        <authorList>
            <consortium name="DOE Joint Genome Institute"/>
            <person name="Kjaerbolling I."/>
            <person name="Vesth T."/>
            <person name="Frisvad J.C."/>
            <person name="Nybo J.L."/>
            <person name="Theobald S."/>
            <person name="Kildgaard S."/>
            <person name="Isbrandt T."/>
            <person name="Kuo A."/>
            <person name="Sato A."/>
            <person name="Lyhne E.K."/>
            <person name="Kogle M.E."/>
            <person name="Wiebenga A."/>
            <person name="Kun R.S."/>
            <person name="Lubbers R.J."/>
            <person name="Makela M.R."/>
            <person name="Barry K."/>
            <person name="Chovatia M."/>
            <person name="Clum A."/>
            <person name="Daum C."/>
            <person name="Haridas S."/>
            <person name="He G."/>
            <person name="LaButti K."/>
            <person name="Lipzen A."/>
            <person name="Mondo S."/>
            <person name="Riley R."/>
            <person name="Salamov A."/>
            <person name="Simmons B.A."/>
            <person name="Magnuson J.K."/>
            <person name="Henrissat B."/>
            <person name="Mortensen U.H."/>
            <person name="Larsen T.O."/>
            <person name="Devries R.P."/>
            <person name="Grigoriev I.V."/>
            <person name="Machida M."/>
            <person name="Baker S.E."/>
            <person name="Andersen M.R."/>
        </authorList>
    </citation>
    <scope>NUCLEOTIDE SEQUENCE [LARGE SCALE GENOMIC DNA]</scope>
    <source>
        <strain evidence="1 2">CBS 151.66</strain>
    </source>
</reference>
<gene>
    <name evidence="1" type="ORF">BDV29DRAFT_113226</name>
</gene>
<name>A0A5N5X2U3_9EURO</name>
<dbReference type="Proteomes" id="UP000326565">
    <property type="component" value="Unassembled WGS sequence"/>
</dbReference>
<dbReference type="AlphaFoldDB" id="A0A5N5X2U3"/>
<dbReference type="OrthoDB" id="2853639at2759"/>
<accession>A0A5N5X2U3</accession>